<evidence type="ECO:0000256" key="6">
    <source>
        <dbReference type="ARBA" id="ARBA00022837"/>
    </source>
</evidence>
<comment type="caution">
    <text evidence="10">The sequence shown here is derived from an EMBL/GenBank/DDBJ whole genome shotgun (WGS) entry which is preliminary data.</text>
</comment>
<evidence type="ECO:0000313" key="11">
    <source>
        <dbReference type="Proteomes" id="UP000534186"/>
    </source>
</evidence>
<dbReference type="Pfam" id="PF09286">
    <property type="entry name" value="Pro-kuma_activ"/>
    <property type="match status" value="1"/>
</dbReference>
<evidence type="ECO:0000259" key="9">
    <source>
        <dbReference type="PROSITE" id="PS51695"/>
    </source>
</evidence>
<dbReference type="PROSITE" id="PS51695">
    <property type="entry name" value="SEDOLISIN"/>
    <property type="match status" value="1"/>
</dbReference>
<dbReference type="InterPro" id="IPR050819">
    <property type="entry name" value="Tripeptidyl-peptidase_I"/>
</dbReference>
<keyword evidence="5" id="KW-0720">Serine protease</keyword>
<gene>
    <name evidence="10" type="ORF">HDF12_001104</name>
</gene>
<keyword evidence="6" id="KW-0106">Calcium</keyword>
<dbReference type="GO" id="GO:0004252">
    <property type="term" value="F:serine-type endopeptidase activity"/>
    <property type="evidence" value="ECO:0007669"/>
    <property type="project" value="InterPro"/>
</dbReference>
<dbReference type="PANTHER" id="PTHR14218:SF15">
    <property type="entry name" value="TRIPEPTIDYL-PEPTIDASE 1"/>
    <property type="match status" value="1"/>
</dbReference>
<dbReference type="InterPro" id="IPR023828">
    <property type="entry name" value="Peptidase_S8_Ser-AS"/>
</dbReference>
<dbReference type="CDD" id="cd04056">
    <property type="entry name" value="Peptidases_S53"/>
    <property type="match status" value="1"/>
</dbReference>
<evidence type="ECO:0000256" key="7">
    <source>
        <dbReference type="ARBA" id="ARBA00023145"/>
    </source>
</evidence>
<evidence type="ECO:0000256" key="2">
    <source>
        <dbReference type="ARBA" id="ARBA00022670"/>
    </source>
</evidence>
<dbReference type="SUPFAM" id="SSF52743">
    <property type="entry name" value="Subtilisin-like"/>
    <property type="match status" value="1"/>
</dbReference>
<dbReference type="InterPro" id="IPR036852">
    <property type="entry name" value="Peptidase_S8/S53_dom_sf"/>
</dbReference>
<evidence type="ECO:0000256" key="5">
    <source>
        <dbReference type="ARBA" id="ARBA00022825"/>
    </source>
</evidence>
<dbReference type="InterPro" id="IPR015366">
    <property type="entry name" value="S53_propep"/>
</dbReference>
<dbReference type="PANTHER" id="PTHR14218">
    <property type="entry name" value="PROTEASE S8 TRIPEPTIDYL PEPTIDASE I CLN2"/>
    <property type="match status" value="1"/>
</dbReference>
<dbReference type="InterPro" id="IPR030400">
    <property type="entry name" value="Sedolisin_dom"/>
</dbReference>
<dbReference type="GO" id="GO:0046872">
    <property type="term" value="F:metal ion binding"/>
    <property type="evidence" value="ECO:0007669"/>
    <property type="project" value="UniProtKB-KW"/>
</dbReference>
<dbReference type="Gene3D" id="3.40.50.200">
    <property type="entry name" value="Peptidase S8/S53 domain"/>
    <property type="match status" value="1"/>
</dbReference>
<evidence type="ECO:0000256" key="8">
    <source>
        <dbReference type="SAM" id="MobiDB-lite"/>
    </source>
</evidence>
<keyword evidence="7" id="KW-0865">Zymogen</keyword>
<dbReference type="AlphaFoldDB" id="A0A7Y9NJY5"/>
<keyword evidence="3" id="KW-0479">Metal-binding</keyword>
<dbReference type="GO" id="GO:0006508">
    <property type="term" value="P:proteolysis"/>
    <property type="evidence" value="ECO:0007669"/>
    <property type="project" value="UniProtKB-KW"/>
</dbReference>
<feature type="region of interest" description="Disordered" evidence="8">
    <location>
        <begin position="189"/>
        <end position="208"/>
    </location>
</feature>
<dbReference type="EMBL" id="JACCCV010000001">
    <property type="protein sequence ID" value="NYF50739.1"/>
    <property type="molecule type" value="Genomic_DNA"/>
</dbReference>
<feature type="domain" description="Peptidase S53" evidence="9">
    <location>
        <begin position="260"/>
        <end position="681"/>
    </location>
</feature>
<keyword evidence="2 10" id="KW-0645">Protease</keyword>
<protein>
    <submittedName>
        <fullName evidence="10">Subtilase family serine protease</fullName>
    </submittedName>
</protein>
<dbReference type="GO" id="GO:0008240">
    <property type="term" value="F:tripeptidyl-peptidase activity"/>
    <property type="evidence" value="ECO:0007669"/>
    <property type="project" value="TreeGrafter"/>
</dbReference>
<dbReference type="PROSITE" id="PS00138">
    <property type="entry name" value="SUBTILASE_SER"/>
    <property type="match status" value="1"/>
</dbReference>
<dbReference type="CDD" id="cd11377">
    <property type="entry name" value="Pro-peptidase_S53"/>
    <property type="match status" value="1"/>
</dbReference>
<evidence type="ECO:0000256" key="1">
    <source>
        <dbReference type="ARBA" id="ARBA00001913"/>
    </source>
</evidence>
<reference evidence="10 11" key="1">
    <citation type="submission" date="2020-07" db="EMBL/GenBank/DDBJ databases">
        <title>Genomic Encyclopedia of Type Strains, Phase IV (KMG-V): Genome sequencing to study the core and pangenomes of soil and plant-associated prokaryotes.</title>
        <authorList>
            <person name="Whitman W."/>
        </authorList>
    </citation>
    <scope>NUCLEOTIDE SEQUENCE [LARGE SCALE GENOMIC DNA]</scope>
    <source>
        <strain evidence="10 11">M8UP30</strain>
    </source>
</reference>
<organism evidence="10 11">
    <name type="scientific">Tunturiibacter lichenicola</name>
    <dbReference type="NCBI Taxonomy" id="2051959"/>
    <lineage>
        <taxon>Bacteria</taxon>
        <taxon>Pseudomonadati</taxon>
        <taxon>Acidobacteriota</taxon>
        <taxon>Terriglobia</taxon>
        <taxon>Terriglobales</taxon>
        <taxon>Acidobacteriaceae</taxon>
        <taxon>Tunturiibacter</taxon>
    </lineage>
</organism>
<evidence type="ECO:0000256" key="3">
    <source>
        <dbReference type="ARBA" id="ARBA00022723"/>
    </source>
</evidence>
<sequence>MAHAKLFLGTLLGVGILAAVPLFGASSEVSGSTITNNTPRFTTSAKNLGAVDPSTVIEVSIWLNPHNKADLDALAKDLYDPGSPNYRHWISKAEFTSKYAPTAEEAKTVVNFFTSNKLTVVKVGPDNFFVRARGTVGAVKSAFHVSLNNYEVDGKTVRGNSKDPYITGEAAALVGSVAGLDTMEYSHPVVTKTTSRKPPTTPPGVESSSAALATSAVGTSLPFNSDCFPGKTTQTFSTSGGLPIATYTGNGYTTSSAGCGYTPENIRAAYNLNALYAEHFDGSGQTIVIIDWCGSPTITSDANAFSAQFGLPKLTSSNFKIIYTPTPSYCEAPDPEINIDVEWAHAIAPGAAIDLVVPPSATFQDVDQGFFYAVNYQLGNVISGSYGSEELYTPTSVLVTEDLIAETAAVLGISANFSTGDSGDFTFDFPQFNPASVSAPADSPYATGIGGISLALKSNNTIAWQSGWGTNENLVAEEGFVEDPPTGGGFFNFGSGGGVSAVFAKPSYQSQLKGGGRHLPDISWLADPFTGAYIAISEPGVLPELQYAVYGGTSLACPMFSALWAIANQEAGVPLGQAAPYLYSLPASTITDIVPYSSKTNVTGEVVDSAGKKSYSAVALASPLEGSTSFESVLWDYPLLQDTALILTFGTDSGLKTAVGWDDVTGVGVPNGKAFADYFKR</sequence>
<proteinExistence type="predicted"/>
<evidence type="ECO:0000256" key="4">
    <source>
        <dbReference type="ARBA" id="ARBA00022801"/>
    </source>
</evidence>
<dbReference type="Proteomes" id="UP000534186">
    <property type="component" value="Unassembled WGS sequence"/>
</dbReference>
<comment type="cofactor">
    <cofactor evidence="1">
        <name>Ca(2+)</name>
        <dbReference type="ChEBI" id="CHEBI:29108"/>
    </cofactor>
</comment>
<dbReference type="SUPFAM" id="SSF54897">
    <property type="entry name" value="Protease propeptides/inhibitors"/>
    <property type="match status" value="1"/>
</dbReference>
<name>A0A7Y9NJY5_9BACT</name>
<accession>A0A7Y9NJY5</accession>
<dbReference type="SMART" id="SM00944">
    <property type="entry name" value="Pro-kuma_activ"/>
    <property type="match status" value="1"/>
</dbReference>
<feature type="compositionally biased region" description="Low complexity" evidence="8">
    <location>
        <begin position="189"/>
        <end position="198"/>
    </location>
</feature>
<evidence type="ECO:0000313" key="10">
    <source>
        <dbReference type="EMBL" id="NYF50739.1"/>
    </source>
</evidence>
<keyword evidence="4" id="KW-0378">Hydrolase</keyword>